<dbReference type="EMBL" id="MU826519">
    <property type="protein sequence ID" value="KAJ7375731.1"/>
    <property type="molecule type" value="Genomic_DNA"/>
</dbReference>
<keyword evidence="5 7" id="KW-1133">Transmembrane helix</keyword>
<feature type="transmembrane region" description="Helical" evidence="7">
    <location>
        <begin position="77"/>
        <end position="96"/>
    </location>
</feature>
<sequence length="201" mass="23396">MNMVQEDHSKKCRWFRFKTPCCKLGRLNFAFSVRLNPVVSLFSALLIWGFVVWCVMKAKAANEEMVNWRGWITLKCTWLYIGTQDVWALFIIVLYLSKYSKMKLGKPHEKPEFNDATYFTMLFARVSGLVCSTLEYSDNQRAQDAMNVTFFHWGIHGWIVYVLVGLLLGFLSYRKGLPMDHAILLLSAAGDRIYGWYGRLH</sequence>
<evidence type="ECO:0000256" key="2">
    <source>
        <dbReference type="ARBA" id="ARBA00022448"/>
    </source>
</evidence>
<evidence type="ECO:0000313" key="9">
    <source>
        <dbReference type="Proteomes" id="UP001163046"/>
    </source>
</evidence>
<dbReference type="InterPro" id="IPR000060">
    <property type="entry name" value="BCCT_transptr"/>
</dbReference>
<keyword evidence="6 7" id="KW-0472">Membrane</keyword>
<organism evidence="8 9">
    <name type="scientific">Desmophyllum pertusum</name>
    <dbReference type="NCBI Taxonomy" id="174260"/>
    <lineage>
        <taxon>Eukaryota</taxon>
        <taxon>Metazoa</taxon>
        <taxon>Cnidaria</taxon>
        <taxon>Anthozoa</taxon>
        <taxon>Hexacorallia</taxon>
        <taxon>Scleractinia</taxon>
        <taxon>Caryophylliina</taxon>
        <taxon>Caryophylliidae</taxon>
        <taxon>Desmophyllum</taxon>
    </lineage>
</organism>
<keyword evidence="4 7" id="KW-0812">Transmembrane</keyword>
<evidence type="ECO:0000256" key="5">
    <source>
        <dbReference type="ARBA" id="ARBA00022989"/>
    </source>
</evidence>
<keyword evidence="9" id="KW-1185">Reference proteome</keyword>
<evidence type="ECO:0000313" key="8">
    <source>
        <dbReference type="EMBL" id="KAJ7375731.1"/>
    </source>
</evidence>
<dbReference type="AlphaFoldDB" id="A0A9X0CU69"/>
<dbReference type="OrthoDB" id="5959857at2759"/>
<comment type="caution">
    <text evidence="8">The sequence shown here is derived from an EMBL/GenBank/DDBJ whole genome shotgun (WGS) entry which is preliminary data.</text>
</comment>
<dbReference type="GO" id="GO:0005886">
    <property type="term" value="C:plasma membrane"/>
    <property type="evidence" value="ECO:0007669"/>
    <property type="project" value="UniProtKB-SubCell"/>
</dbReference>
<evidence type="ECO:0000256" key="1">
    <source>
        <dbReference type="ARBA" id="ARBA00004651"/>
    </source>
</evidence>
<gene>
    <name evidence="8" type="ORF">OS493_039250</name>
</gene>
<keyword evidence="2" id="KW-0813">Transport</keyword>
<accession>A0A9X0CU69</accession>
<evidence type="ECO:0000256" key="4">
    <source>
        <dbReference type="ARBA" id="ARBA00022692"/>
    </source>
</evidence>
<dbReference type="PANTHER" id="PTHR30047:SF7">
    <property type="entry name" value="HIGH-AFFINITY CHOLINE TRANSPORT PROTEIN"/>
    <property type="match status" value="1"/>
</dbReference>
<dbReference type="Proteomes" id="UP001163046">
    <property type="component" value="Unassembled WGS sequence"/>
</dbReference>
<name>A0A9X0CU69_9CNID</name>
<feature type="transmembrane region" description="Helical" evidence="7">
    <location>
        <begin position="148"/>
        <end position="171"/>
    </location>
</feature>
<keyword evidence="3" id="KW-1003">Cell membrane</keyword>
<comment type="subcellular location">
    <subcellularLocation>
        <location evidence="1">Cell membrane</location>
        <topology evidence="1">Multi-pass membrane protein</topology>
    </subcellularLocation>
</comment>
<reference evidence="8" key="1">
    <citation type="submission" date="2023-01" db="EMBL/GenBank/DDBJ databases">
        <title>Genome assembly of the deep-sea coral Lophelia pertusa.</title>
        <authorList>
            <person name="Herrera S."/>
            <person name="Cordes E."/>
        </authorList>
    </citation>
    <scope>NUCLEOTIDE SEQUENCE</scope>
    <source>
        <strain evidence="8">USNM1676648</strain>
        <tissue evidence="8">Polyp</tissue>
    </source>
</reference>
<evidence type="ECO:0000256" key="7">
    <source>
        <dbReference type="SAM" id="Phobius"/>
    </source>
</evidence>
<evidence type="ECO:0000256" key="6">
    <source>
        <dbReference type="ARBA" id="ARBA00023136"/>
    </source>
</evidence>
<dbReference type="Pfam" id="PF02028">
    <property type="entry name" value="BCCT"/>
    <property type="match status" value="1"/>
</dbReference>
<evidence type="ECO:0000256" key="3">
    <source>
        <dbReference type="ARBA" id="ARBA00022475"/>
    </source>
</evidence>
<dbReference type="PANTHER" id="PTHR30047">
    <property type="entry name" value="HIGH-AFFINITY CHOLINE TRANSPORT PROTEIN-RELATED"/>
    <property type="match status" value="1"/>
</dbReference>
<feature type="transmembrane region" description="Helical" evidence="7">
    <location>
        <begin position="38"/>
        <end position="56"/>
    </location>
</feature>
<protein>
    <submittedName>
        <fullName evidence="8">Uncharacterized protein</fullName>
    </submittedName>
</protein>
<dbReference type="GO" id="GO:0022857">
    <property type="term" value="F:transmembrane transporter activity"/>
    <property type="evidence" value="ECO:0007669"/>
    <property type="project" value="InterPro"/>
</dbReference>
<proteinExistence type="predicted"/>